<sequence>MPVTELCRKRGFSDASFYTYTSSRGKFCGMEVSEARRRK</sequence>
<organism evidence="1 2">
    <name type="scientific">Burkholderia ambifaria MEX-5</name>
    <dbReference type="NCBI Taxonomy" id="396597"/>
    <lineage>
        <taxon>Bacteria</taxon>
        <taxon>Pseudomonadati</taxon>
        <taxon>Pseudomonadota</taxon>
        <taxon>Betaproteobacteria</taxon>
        <taxon>Burkholderiales</taxon>
        <taxon>Burkholderiaceae</taxon>
        <taxon>Burkholderia</taxon>
        <taxon>Burkholderia cepacia complex</taxon>
    </lineage>
</organism>
<reference evidence="1 2" key="1">
    <citation type="submission" date="2008-03" db="EMBL/GenBank/DDBJ databases">
        <title>Sequencing of the draft genome and assembly of Burkholderia ambifaria MEX-5.</title>
        <authorList>
            <consortium name="US DOE Joint Genome Institute (JGI-PGF)"/>
            <person name="Copeland A."/>
            <person name="Lucas S."/>
            <person name="Lapidus A."/>
            <person name="Glavina del Rio T."/>
            <person name="Dalin E."/>
            <person name="Tice H."/>
            <person name="Bruce D."/>
            <person name="Goodwin L."/>
            <person name="Pitluck S."/>
            <person name="Larimer F."/>
            <person name="Land M.L."/>
            <person name="Hauser L."/>
            <person name="Tiedje J."/>
            <person name="Richardson P."/>
        </authorList>
    </citation>
    <scope>NUCLEOTIDE SEQUENCE [LARGE SCALE GENOMIC DNA]</scope>
    <source>
        <strain evidence="1 2">MEX-5</strain>
    </source>
</reference>
<comment type="caution">
    <text evidence="1">The sequence shown here is derived from an EMBL/GenBank/DDBJ whole genome shotgun (WGS) entry which is preliminary data.</text>
</comment>
<evidence type="ECO:0000313" key="1">
    <source>
        <dbReference type="EMBL" id="EDT38116.1"/>
    </source>
</evidence>
<protein>
    <submittedName>
        <fullName evidence="1">Transposase subfamily</fullName>
    </submittedName>
</protein>
<dbReference type="PATRIC" id="fig|396597.7.peg.1389"/>
<accession>B1TE82</accession>
<evidence type="ECO:0000313" key="2">
    <source>
        <dbReference type="Proteomes" id="UP000004814"/>
    </source>
</evidence>
<dbReference type="Proteomes" id="UP000004814">
    <property type="component" value="Unassembled WGS sequence"/>
</dbReference>
<name>B1TE82_9BURK</name>
<dbReference type="EMBL" id="ABLK01000328">
    <property type="protein sequence ID" value="EDT38116.1"/>
    <property type="molecule type" value="Genomic_DNA"/>
</dbReference>
<proteinExistence type="predicted"/>
<gene>
    <name evidence="1" type="ORF">BamMEX5DRAFT_6098</name>
</gene>
<dbReference type="AlphaFoldDB" id="B1TE82"/>